<dbReference type="SUPFAM" id="SSF51569">
    <property type="entry name" value="Aldolase"/>
    <property type="match status" value="1"/>
</dbReference>
<dbReference type="EMBL" id="JAFREL020000002">
    <property type="protein sequence ID" value="MEO1770570.1"/>
    <property type="molecule type" value="Genomic_DNA"/>
</dbReference>
<protein>
    <submittedName>
        <fullName evidence="2">Tagatose 1,6-diphosphate aldolase GatY/KbaY</fullName>
    </submittedName>
</protein>
<dbReference type="NCBIfam" id="TIGR00167">
    <property type="entry name" value="cbbA"/>
    <property type="match status" value="1"/>
</dbReference>
<dbReference type="RefSeq" id="WP_207701301.1">
    <property type="nucleotide sequence ID" value="NZ_JAFREL020000002.1"/>
</dbReference>
<dbReference type="Pfam" id="PF01116">
    <property type="entry name" value="F_bP_aldolase"/>
    <property type="match status" value="1"/>
</dbReference>
<dbReference type="InterPro" id="IPR000771">
    <property type="entry name" value="FBA_II"/>
</dbReference>
<dbReference type="PIRSF" id="PIRSF001359">
    <property type="entry name" value="F_bP_aldolase_II"/>
    <property type="match status" value="1"/>
</dbReference>
<evidence type="ECO:0000313" key="3">
    <source>
        <dbReference type="Proteomes" id="UP000664357"/>
    </source>
</evidence>
<name>A0ABV0ERJ0_9ENTE</name>
<keyword evidence="3" id="KW-1185">Reference proteome</keyword>
<sequence length="290" mass="32116">MIINRDTIIKAYEESEIGEYAIPHFNHSDFWDMSFIVEAANEKDAPVIVACLPRVAERYGLDKLTLMMNFYSKHSEVPIIYHLDHCHDVDFCKRAIDAGFHSVMIDAASLSLEENIKTVKEVVDYARPRGVFVESEIGQIKSAGEEGYTPVSFKATVDEAMKLVEESDVDSLAVSIGSEHGFYAHAPELDFELLKRIKEKIPVPLVLHGGSGIPAKDVKTAIKHGIRKVNVGTEIRHTYITSLNASISENGAGVHTIDLFEEARIATKAVLGSWIEIDGAAGKGRKTYEK</sequence>
<proteinExistence type="predicted"/>
<evidence type="ECO:0000256" key="1">
    <source>
        <dbReference type="ARBA" id="ARBA00001947"/>
    </source>
</evidence>
<reference evidence="2 3" key="2">
    <citation type="submission" date="2024-02" db="EMBL/GenBank/DDBJ databases">
        <title>The Genome Sequence of Enterococcus sp. DIV0159.</title>
        <authorList>
            <person name="Earl A."/>
            <person name="Manson A."/>
            <person name="Gilmore M."/>
            <person name="Sanders J."/>
            <person name="Shea T."/>
            <person name="Howe W."/>
            <person name="Livny J."/>
            <person name="Cuomo C."/>
            <person name="Neafsey D."/>
            <person name="Birren B."/>
        </authorList>
    </citation>
    <scope>NUCLEOTIDE SEQUENCE [LARGE SCALE GENOMIC DNA]</scope>
    <source>
        <strain evidence="2 3">665A</strain>
    </source>
</reference>
<dbReference type="InterPro" id="IPR013785">
    <property type="entry name" value="Aldolase_TIM"/>
</dbReference>
<dbReference type="Gene3D" id="3.20.20.70">
    <property type="entry name" value="Aldolase class I"/>
    <property type="match status" value="1"/>
</dbReference>
<organism evidence="2 3">
    <name type="scientific">Candidatus Enterococcus ferrettii</name>
    <dbReference type="NCBI Taxonomy" id="2815324"/>
    <lineage>
        <taxon>Bacteria</taxon>
        <taxon>Bacillati</taxon>
        <taxon>Bacillota</taxon>
        <taxon>Bacilli</taxon>
        <taxon>Lactobacillales</taxon>
        <taxon>Enterococcaceae</taxon>
        <taxon>Enterococcus</taxon>
    </lineage>
</organism>
<evidence type="ECO:0000313" key="2">
    <source>
        <dbReference type="EMBL" id="MEO1770570.1"/>
    </source>
</evidence>
<reference evidence="2 3" key="1">
    <citation type="submission" date="2021-03" db="EMBL/GenBank/DDBJ databases">
        <authorList>
            <person name="Gilmore M.S."/>
            <person name="Schwartzman J."/>
            <person name="Van Tyne D."/>
            <person name="Martin M."/>
            <person name="Earl A.M."/>
            <person name="Manson A.L."/>
            <person name="Straub T."/>
            <person name="Salamzade R."/>
            <person name="Saavedra J."/>
            <person name="Lebreton F."/>
            <person name="Prichula J."/>
            <person name="Schaufler K."/>
            <person name="Gaca A."/>
            <person name="Sgardioli B."/>
            <person name="Wagenaar J."/>
            <person name="Strong T."/>
        </authorList>
    </citation>
    <scope>NUCLEOTIDE SEQUENCE [LARGE SCALE GENOMIC DNA]</scope>
    <source>
        <strain evidence="2 3">665A</strain>
    </source>
</reference>
<dbReference type="PANTHER" id="PTHR30304">
    <property type="entry name" value="D-TAGATOSE-1,6-BISPHOSPHATE ALDOLASE"/>
    <property type="match status" value="1"/>
</dbReference>
<comment type="caution">
    <text evidence="2">The sequence shown here is derived from an EMBL/GenBank/DDBJ whole genome shotgun (WGS) entry which is preliminary data.</text>
</comment>
<accession>A0ABV0ERJ0</accession>
<dbReference type="Proteomes" id="UP000664357">
    <property type="component" value="Unassembled WGS sequence"/>
</dbReference>
<dbReference type="InterPro" id="IPR050246">
    <property type="entry name" value="Class_II_FBP_aldolase"/>
</dbReference>
<gene>
    <name evidence="2" type="ORF">JZO67_002523</name>
</gene>
<comment type="cofactor">
    <cofactor evidence="1">
        <name>Zn(2+)</name>
        <dbReference type="ChEBI" id="CHEBI:29105"/>
    </cofactor>
</comment>
<dbReference type="PANTHER" id="PTHR30304:SF0">
    <property type="entry name" value="D-TAGATOSE-1,6-BISPHOSPHATE ALDOLASE SUBUNIT GATY-RELATED"/>
    <property type="match status" value="1"/>
</dbReference>